<feature type="transmembrane region" description="Helical" evidence="8">
    <location>
        <begin position="137"/>
        <end position="159"/>
    </location>
</feature>
<feature type="region of interest" description="Disordered" evidence="7">
    <location>
        <begin position="1"/>
        <end position="46"/>
    </location>
</feature>
<keyword evidence="6 8" id="KW-0472">Membrane</keyword>
<evidence type="ECO:0000256" key="2">
    <source>
        <dbReference type="ARBA" id="ARBA00006595"/>
    </source>
</evidence>
<feature type="transmembrane region" description="Helical" evidence="8">
    <location>
        <begin position="388"/>
        <end position="408"/>
    </location>
</feature>
<evidence type="ECO:0000313" key="11">
    <source>
        <dbReference type="Proteomes" id="UP000269539"/>
    </source>
</evidence>
<evidence type="ECO:0000313" key="10">
    <source>
        <dbReference type="EMBL" id="RMY78413.1"/>
    </source>
</evidence>
<organism evidence="10 11">
    <name type="scientific">Hortaea werneckii</name>
    <name type="common">Black yeast</name>
    <name type="synonym">Cladosporium werneckii</name>
    <dbReference type="NCBI Taxonomy" id="91943"/>
    <lineage>
        <taxon>Eukaryota</taxon>
        <taxon>Fungi</taxon>
        <taxon>Dikarya</taxon>
        <taxon>Ascomycota</taxon>
        <taxon>Pezizomycotina</taxon>
        <taxon>Dothideomycetes</taxon>
        <taxon>Dothideomycetidae</taxon>
        <taxon>Mycosphaerellales</taxon>
        <taxon>Teratosphaeriaceae</taxon>
        <taxon>Hortaea</taxon>
    </lineage>
</organism>
<gene>
    <name evidence="9" type="ORF">D0862_15142</name>
    <name evidence="10" type="ORF">D0864_09282</name>
</gene>
<feature type="transmembrane region" description="Helical" evidence="8">
    <location>
        <begin position="195"/>
        <end position="217"/>
    </location>
</feature>
<evidence type="ECO:0000256" key="3">
    <source>
        <dbReference type="ARBA" id="ARBA00022448"/>
    </source>
</evidence>
<feature type="region of interest" description="Disordered" evidence="7">
    <location>
        <begin position="542"/>
        <end position="563"/>
    </location>
</feature>
<evidence type="ECO:0000256" key="4">
    <source>
        <dbReference type="ARBA" id="ARBA00022692"/>
    </source>
</evidence>
<dbReference type="EMBL" id="QWIQ01001314">
    <property type="protein sequence ID" value="RMY66921.1"/>
    <property type="molecule type" value="Genomic_DNA"/>
</dbReference>
<dbReference type="Proteomes" id="UP000269539">
    <property type="component" value="Unassembled WGS sequence"/>
</dbReference>
<feature type="transmembrane region" description="Helical" evidence="8">
    <location>
        <begin position="229"/>
        <end position="248"/>
    </location>
</feature>
<feature type="region of interest" description="Disordered" evidence="7">
    <location>
        <begin position="258"/>
        <end position="327"/>
    </location>
</feature>
<evidence type="ECO:0000256" key="7">
    <source>
        <dbReference type="SAM" id="MobiDB-lite"/>
    </source>
</evidence>
<feature type="transmembrane region" description="Helical" evidence="8">
    <location>
        <begin position="465"/>
        <end position="485"/>
    </location>
</feature>
<evidence type="ECO:0000256" key="1">
    <source>
        <dbReference type="ARBA" id="ARBA00004141"/>
    </source>
</evidence>
<feature type="transmembrane region" description="Helical" evidence="8">
    <location>
        <begin position="415"/>
        <end position="433"/>
    </location>
</feature>
<dbReference type="Gene3D" id="1.20.1250.20">
    <property type="entry name" value="MFS general substrate transporter like domains"/>
    <property type="match status" value="1"/>
</dbReference>
<feature type="transmembrane region" description="Helical" evidence="8">
    <location>
        <begin position="110"/>
        <end position="130"/>
    </location>
</feature>
<dbReference type="AlphaFoldDB" id="A0A3M7EPB3"/>
<dbReference type="PANTHER" id="PTHR20772">
    <property type="entry name" value="PROTEIN FMP42"/>
    <property type="match status" value="1"/>
</dbReference>
<comment type="caution">
    <text evidence="10">The sequence shown here is derived from an EMBL/GenBank/DDBJ whole genome shotgun (WGS) entry which is preliminary data.</text>
</comment>
<dbReference type="Pfam" id="PF07690">
    <property type="entry name" value="MFS_1"/>
    <property type="match status" value="1"/>
</dbReference>
<reference evidence="11 12" key="1">
    <citation type="journal article" date="2018" name="BMC Genomics">
        <title>Genomic evidence for intraspecific hybridization in a clonal and extremely halotolerant yeast.</title>
        <authorList>
            <person name="Gostincar C."/>
            <person name="Stajich J.E."/>
            <person name="Zupancic J."/>
            <person name="Zalar P."/>
            <person name="Gunde-Cimerman N."/>
        </authorList>
    </citation>
    <scope>NUCLEOTIDE SEQUENCE [LARGE SCALE GENOMIC DNA]</scope>
    <source>
        <strain evidence="10 11">EXF-10513</strain>
        <strain evidence="9 12">EXF-171</strain>
    </source>
</reference>
<feature type="compositionally biased region" description="Basic and acidic residues" evidence="7">
    <location>
        <begin position="307"/>
        <end position="316"/>
    </location>
</feature>
<evidence type="ECO:0008006" key="13">
    <source>
        <dbReference type="Google" id="ProtNLM"/>
    </source>
</evidence>
<feature type="transmembrane region" description="Helical" evidence="8">
    <location>
        <begin position="439"/>
        <end position="458"/>
    </location>
</feature>
<name>A0A3M7EPB3_HORWE</name>
<sequence length="563" mass="61214">MTSSDDPWARTQSPTGSQRRKLSFQPTGEWFPATTQEEEPPGVEPVSKPKRIAQVACAVVYCLLAAGTVFGFAALKPVLVEEGVYRETCTADELEEGVYTCYEQELRLNLMFTVAAVSTNVCALPVGTVLDRYGPKVASVVGVVNLTIGALAMAFADYLPFDAYVVGYLFLALGGPFVFISSFQLSNTFPQHSGLILALLTGAFDTSSAVFLFYRLIYQATDGAFKPRHFFLLYLVVPVFILAAQLFLMPNQSYKTATEQMKQGEESANGVHGSDNEVEGDGHQARTQQQRRGHRESAASESTALLDHSKNDRSNENENTPDATAPHTVWGALHGRTALQQITTPWFLLITLFTMLQMLRINYFVATLRTQYTHLLHSAELATHVNEVFDIALPLGGIVAVPFIGLILDKTSTPFVLGLLVTIATAIGVLGVIEDSLPAAYANVALFVVYRPFYYTAVSDYAAKVFGFATFGKVYGLIICLAGLFNFAQAGLDALTHGVFANDPVPVNLILLVAAAVVGLALVGYVWRKSYTMQREKLEEEAEEAREVRIPDSGVGRGGGSGR</sequence>
<dbReference type="InterPro" id="IPR036259">
    <property type="entry name" value="MFS_trans_sf"/>
</dbReference>
<proteinExistence type="inferred from homology"/>
<feature type="transmembrane region" description="Helical" evidence="8">
    <location>
        <begin position="505"/>
        <end position="527"/>
    </location>
</feature>
<dbReference type="GO" id="GO:0022857">
    <property type="term" value="F:transmembrane transporter activity"/>
    <property type="evidence" value="ECO:0007669"/>
    <property type="project" value="InterPro"/>
</dbReference>
<feature type="compositionally biased region" description="Polar residues" evidence="7">
    <location>
        <begin position="1"/>
        <end position="17"/>
    </location>
</feature>
<evidence type="ECO:0000256" key="6">
    <source>
        <dbReference type="ARBA" id="ARBA00023136"/>
    </source>
</evidence>
<dbReference type="PANTHER" id="PTHR20772:SF2">
    <property type="entry name" value="PROTEIN FMP42"/>
    <property type="match status" value="1"/>
</dbReference>
<feature type="transmembrane region" description="Helical" evidence="8">
    <location>
        <begin position="165"/>
        <end position="183"/>
    </location>
</feature>
<comment type="subcellular location">
    <subcellularLocation>
        <location evidence="1">Membrane</location>
        <topology evidence="1">Multi-pass membrane protein</topology>
    </subcellularLocation>
</comment>
<keyword evidence="5 8" id="KW-1133">Transmembrane helix</keyword>
<dbReference type="EMBL" id="QWIO01001142">
    <property type="protein sequence ID" value="RMY78413.1"/>
    <property type="molecule type" value="Genomic_DNA"/>
</dbReference>
<feature type="transmembrane region" description="Helical" evidence="8">
    <location>
        <begin position="55"/>
        <end position="75"/>
    </location>
</feature>
<dbReference type="SUPFAM" id="SSF103473">
    <property type="entry name" value="MFS general substrate transporter"/>
    <property type="match status" value="1"/>
</dbReference>
<evidence type="ECO:0000256" key="8">
    <source>
        <dbReference type="SAM" id="Phobius"/>
    </source>
</evidence>
<protein>
    <recommendedName>
        <fullName evidence="13">Major facilitator superfamily (MFS) profile domain-containing protein</fullName>
    </recommendedName>
</protein>
<comment type="similarity">
    <text evidence="2">Belongs to the SLC43A transporter (TC 2.A.1.44) family.</text>
</comment>
<evidence type="ECO:0000313" key="12">
    <source>
        <dbReference type="Proteomes" id="UP000281468"/>
    </source>
</evidence>
<evidence type="ECO:0000256" key="5">
    <source>
        <dbReference type="ARBA" id="ARBA00022989"/>
    </source>
</evidence>
<dbReference type="InterPro" id="IPR052599">
    <property type="entry name" value="SLC43A_AATransporter"/>
</dbReference>
<dbReference type="OrthoDB" id="330047at2759"/>
<dbReference type="GO" id="GO:0000329">
    <property type="term" value="C:fungal-type vacuole membrane"/>
    <property type="evidence" value="ECO:0007669"/>
    <property type="project" value="TreeGrafter"/>
</dbReference>
<keyword evidence="3" id="KW-0813">Transport</keyword>
<dbReference type="VEuPathDB" id="FungiDB:BTJ68_05131"/>
<accession>A0A3M7EPB3</accession>
<feature type="transmembrane region" description="Helical" evidence="8">
    <location>
        <begin position="346"/>
        <end position="368"/>
    </location>
</feature>
<evidence type="ECO:0000313" key="9">
    <source>
        <dbReference type="EMBL" id="RMY66921.1"/>
    </source>
</evidence>
<keyword evidence="4 8" id="KW-0812">Transmembrane</keyword>
<dbReference type="Proteomes" id="UP000281468">
    <property type="component" value="Unassembled WGS sequence"/>
</dbReference>
<dbReference type="InterPro" id="IPR011701">
    <property type="entry name" value="MFS"/>
</dbReference>